<dbReference type="RefSeq" id="WP_147783722.1">
    <property type="nucleotide sequence ID" value="NZ_VRMG01000008.1"/>
</dbReference>
<dbReference type="EMBL" id="VRMG01000008">
    <property type="protein sequence ID" value="TXN29678.1"/>
    <property type="molecule type" value="Genomic_DNA"/>
</dbReference>
<sequence length="193" mass="21580">MVANHEKPVLHFATADEWRDWLAEHYTEPGGVRLMLRKTSSTLPGIGVEQALDEALCFGWIDGQRAAFDEHYFLQAYSPRRARSPWSQINRDHVARLTADGRMRPSGLAEVDRAKADGRWDAAYRQKTAEVPPDLRAALDANPPAAALYATLSSQNRFAILFRVASVTRPSTRAAKIDTFVAMLARGETIYPQ</sequence>
<comment type="caution">
    <text evidence="1">The sequence shown here is derived from an EMBL/GenBank/DDBJ whole genome shotgun (WGS) entry which is preliminary data.</text>
</comment>
<dbReference type="AlphaFoldDB" id="A0A5C8UMV4"/>
<protein>
    <submittedName>
        <fullName evidence="1">Bacteriocin-protection protein, YdeI/OmpD-associated family</fullName>
    </submittedName>
</protein>
<dbReference type="Proteomes" id="UP000321379">
    <property type="component" value="Unassembled WGS sequence"/>
</dbReference>
<evidence type="ECO:0000313" key="2">
    <source>
        <dbReference type="Proteomes" id="UP000321379"/>
    </source>
</evidence>
<gene>
    <name evidence="1" type="ORF">FVP33_11010</name>
</gene>
<keyword evidence="2" id="KW-1185">Reference proteome</keyword>
<evidence type="ECO:0000313" key="1">
    <source>
        <dbReference type="EMBL" id="TXN29678.1"/>
    </source>
</evidence>
<dbReference type="Pfam" id="PF13376">
    <property type="entry name" value="OmdA"/>
    <property type="match status" value="1"/>
</dbReference>
<name>A0A5C8UMV4_9MICO</name>
<reference evidence="1 2" key="1">
    <citation type="submission" date="2019-08" db="EMBL/GenBank/DDBJ databases">
        <title>Bacterial whole genome sequence for Glaciihabitans sp. CHu50b-6-2.</title>
        <authorList>
            <person name="Jin L."/>
        </authorList>
    </citation>
    <scope>NUCLEOTIDE SEQUENCE [LARGE SCALE GENOMIC DNA]</scope>
    <source>
        <strain evidence="1 2">CHu50b-6-2</strain>
    </source>
</reference>
<accession>A0A5C8UMV4</accession>
<proteinExistence type="predicted"/>
<organism evidence="1 2">
    <name type="scientific">Lacisediminihabitans profunda</name>
    <dbReference type="NCBI Taxonomy" id="2594790"/>
    <lineage>
        <taxon>Bacteria</taxon>
        <taxon>Bacillati</taxon>
        <taxon>Actinomycetota</taxon>
        <taxon>Actinomycetes</taxon>
        <taxon>Micrococcales</taxon>
        <taxon>Microbacteriaceae</taxon>
        <taxon>Lacisediminihabitans</taxon>
    </lineage>
</organism>